<accession>A0A0F9KSB5</accession>
<proteinExistence type="predicted"/>
<sequence length="163" mass="18018">MVVRKTYEHGEYLTICDRTGLRRLRRECDYEWNGNLVWREVWESRHPQDFIHGILDDQSVPDARPDLSSDTGETTVKTTAAIFAEAIDLTSVVGIADEDSIGIVLDDGTEFWTFSDGTPVGDTVSFPPGSYLPKAATALNTVYLPSVNSRIYVSAGEVTGDDL</sequence>
<dbReference type="EMBL" id="LAZR01007454">
    <property type="protein sequence ID" value="KKM85159.1"/>
    <property type="molecule type" value="Genomic_DNA"/>
</dbReference>
<protein>
    <submittedName>
        <fullName evidence="1">Uncharacterized protein</fullName>
    </submittedName>
</protein>
<reference evidence="1" key="1">
    <citation type="journal article" date="2015" name="Nature">
        <title>Complex archaea that bridge the gap between prokaryotes and eukaryotes.</title>
        <authorList>
            <person name="Spang A."/>
            <person name="Saw J.H."/>
            <person name="Jorgensen S.L."/>
            <person name="Zaremba-Niedzwiedzka K."/>
            <person name="Martijn J."/>
            <person name="Lind A.E."/>
            <person name="van Eijk R."/>
            <person name="Schleper C."/>
            <person name="Guy L."/>
            <person name="Ettema T.J."/>
        </authorList>
    </citation>
    <scope>NUCLEOTIDE SEQUENCE</scope>
</reference>
<name>A0A0F9KSB5_9ZZZZ</name>
<gene>
    <name evidence="1" type="ORF">LCGC14_1291810</name>
</gene>
<evidence type="ECO:0000313" key="1">
    <source>
        <dbReference type="EMBL" id="KKM85159.1"/>
    </source>
</evidence>
<comment type="caution">
    <text evidence="1">The sequence shown here is derived from an EMBL/GenBank/DDBJ whole genome shotgun (WGS) entry which is preliminary data.</text>
</comment>
<dbReference type="AlphaFoldDB" id="A0A0F9KSB5"/>
<organism evidence="1">
    <name type="scientific">marine sediment metagenome</name>
    <dbReference type="NCBI Taxonomy" id="412755"/>
    <lineage>
        <taxon>unclassified sequences</taxon>
        <taxon>metagenomes</taxon>
        <taxon>ecological metagenomes</taxon>
    </lineage>
</organism>